<keyword evidence="5" id="KW-1185">Reference proteome</keyword>
<evidence type="ECO:0000313" key="3">
    <source>
        <dbReference type="EMBL" id="EKX36500.1"/>
    </source>
</evidence>
<evidence type="ECO:0000313" key="5">
    <source>
        <dbReference type="Proteomes" id="UP000011087"/>
    </source>
</evidence>
<evidence type="ECO:0000256" key="1">
    <source>
        <dbReference type="SAM" id="Coils"/>
    </source>
</evidence>
<evidence type="ECO:0000256" key="2">
    <source>
        <dbReference type="SAM" id="MobiDB-lite"/>
    </source>
</evidence>
<gene>
    <name evidence="3" type="ORF">GUITHDRAFT_117278</name>
</gene>
<protein>
    <submittedName>
        <fullName evidence="3 4">Uncharacterized protein</fullName>
    </submittedName>
</protein>
<dbReference type="KEGG" id="gtt:GUITHDRAFT_117278"/>
<dbReference type="PaxDb" id="55529-EKX36500"/>
<reference evidence="5" key="2">
    <citation type="submission" date="2012-11" db="EMBL/GenBank/DDBJ databases">
        <authorList>
            <person name="Kuo A."/>
            <person name="Curtis B.A."/>
            <person name="Tanifuji G."/>
            <person name="Burki F."/>
            <person name="Gruber A."/>
            <person name="Irimia M."/>
            <person name="Maruyama S."/>
            <person name="Arias M.C."/>
            <person name="Ball S.G."/>
            <person name="Gile G.H."/>
            <person name="Hirakawa Y."/>
            <person name="Hopkins J.F."/>
            <person name="Rensing S.A."/>
            <person name="Schmutz J."/>
            <person name="Symeonidi A."/>
            <person name="Elias M."/>
            <person name="Eveleigh R.J."/>
            <person name="Herman E.K."/>
            <person name="Klute M.J."/>
            <person name="Nakayama T."/>
            <person name="Obornik M."/>
            <person name="Reyes-Prieto A."/>
            <person name="Armbrust E.V."/>
            <person name="Aves S.J."/>
            <person name="Beiko R.G."/>
            <person name="Coutinho P."/>
            <person name="Dacks J.B."/>
            <person name="Durnford D.G."/>
            <person name="Fast N.M."/>
            <person name="Green B.R."/>
            <person name="Grisdale C."/>
            <person name="Hempe F."/>
            <person name="Henrissat B."/>
            <person name="Hoppner M.P."/>
            <person name="Ishida K.-I."/>
            <person name="Kim E."/>
            <person name="Koreny L."/>
            <person name="Kroth P.G."/>
            <person name="Liu Y."/>
            <person name="Malik S.-B."/>
            <person name="Maier U.G."/>
            <person name="McRose D."/>
            <person name="Mock T."/>
            <person name="Neilson J.A."/>
            <person name="Onodera N.T."/>
            <person name="Poole A.M."/>
            <person name="Pritham E.J."/>
            <person name="Richards T.A."/>
            <person name="Rocap G."/>
            <person name="Roy S.W."/>
            <person name="Sarai C."/>
            <person name="Schaack S."/>
            <person name="Shirato S."/>
            <person name="Slamovits C.H."/>
            <person name="Spencer D.F."/>
            <person name="Suzuki S."/>
            <person name="Worden A.Z."/>
            <person name="Zauner S."/>
            <person name="Barry K."/>
            <person name="Bell C."/>
            <person name="Bharti A.K."/>
            <person name="Crow J.A."/>
            <person name="Grimwood J."/>
            <person name="Kramer R."/>
            <person name="Lindquist E."/>
            <person name="Lucas S."/>
            <person name="Salamov A."/>
            <person name="McFadden G.I."/>
            <person name="Lane C.E."/>
            <person name="Keeling P.J."/>
            <person name="Gray M.W."/>
            <person name="Grigoriev I.V."/>
            <person name="Archibald J.M."/>
        </authorList>
    </citation>
    <scope>NUCLEOTIDE SEQUENCE</scope>
    <source>
        <strain evidence="5">CCMP2712</strain>
    </source>
</reference>
<dbReference type="RefSeq" id="XP_005823480.1">
    <property type="nucleotide sequence ID" value="XM_005823423.1"/>
</dbReference>
<feature type="region of interest" description="Disordered" evidence="2">
    <location>
        <begin position="30"/>
        <end position="55"/>
    </location>
</feature>
<dbReference type="AlphaFoldDB" id="L1IL25"/>
<proteinExistence type="predicted"/>
<accession>L1IL25</accession>
<feature type="coiled-coil region" evidence="1">
    <location>
        <begin position="116"/>
        <end position="143"/>
    </location>
</feature>
<keyword evidence="1" id="KW-0175">Coiled coil</keyword>
<reference evidence="3 5" key="1">
    <citation type="journal article" date="2012" name="Nature">
        <title>Algal genomes reveal evolutionary mosaicism and the fate of nucleomorphs.</title>
        <authorList>
            <consortium name="DOE Joint Genome Institute"/>
            <person name="Curtis B.A."/>
            <person name="Tanifuji G."/>
            <person name="Burki F."/>
            <person name="Gruber A."/>
            <person name="Irimia M."/>
            <person name="Maruyama S."/>
            <person name="Arias M.C."/>
            <person name="Ball S.G."/>
            <person name="Gile G.H."/>
            <person name="Hirakawa Y."/>
            <person name="Hopkins J.F."/>
            <person name="Kuo A."/>
            <person name="Rensing S.A."/>
            <person name="Schmutz J."/>
            <person name="Symeonidi A."/>
            <person name="Elias M."/>
            <person name="Eveleigh R.J."/>
            <person name="Herman E.K."/>
            <person name="Klute M.J."/>
            <person name="Nakayama T."/>
            <person name="Obornik M."/>
            <person name="Reyes-Prieto A."/>
            <person name="Armbrust E.V."/>
            <person name="Aves S.J."/>
            <person name="Beiko R.G."/>
            <person name="Coutinho P."/>
            <person name="Dacks J.B."/>
            <person name="Durnford D.G."/>
            <person name="Fast N.M."/>
            <person name="Green B.R."/>
            <person name="Grisdale C.J."/>
            <person name="Hempel F."/>
            <person name="Henrissat B."/>
            <person name="Hoppner M.P."/>
            <person name="Ishida K."/>
            <person name="Kim E."/>
            <person name="Koreny L."/>
            <person name="Kroth P.G."/>
            <person name="Liu Y."/>
            <person name="Malik S.B."/>
            <person name="Maier U.G."/>
            <person name="McRose D."/>
            <person name="Mock T."/>
            <person name="Neilson J.A."/>
            <person name="Onodera N.T."/>
            <person name="Poole A.M."/>
            <person name="Pritham E.J."/>
            <person name="Richards T.A."/>
            <person name="Rocap G."/>
            <person name="Roy S.W."/>
            <person name="Sarai C."/>
            <person name="Schaack S."/>
            <person name="Shirato S."/>
            <person name="Slamovits C.H."/>
            <person name="Spencer D.F."/>
            <person name="Suzuki S."/>
            <person name="Worden A.Z."/>
            <person name="Zauner S."/>
            <person name="Barry K."/>
            <person name="Bell C."/>
            <person name="Bharti A.K."/>
            <person name="Crow J.A."/>
            <person name="Grimwood J."/>
            <person name="Kramer R."/>
            <person name="Lindquist E."/>
            <person name="Lucas S."/>
            <person name="Salamov A."/>
            <person name="McFadden G.I."/>
            <person name="Lane C.E."/>
            <person name="Keeling P.J."/>
            <person name="Gray M.W."/>
            <person name="Grigoriev I.V."/>
            <person name="Archibald J.M."/>
        </authorList>
    </citation>
    <scope>NUCLEOTIDE SEQUENCE</scope>
    <source>
        <strain evidence="3 5">CCMP2712</strain>
    </source>
</reference>
<reference evidence="4" key="3">
    <citation type="submission" date="2015-06" db="UniProtKB">
        <authorList>
            <consortium name="EnsemblProtists"/>
        </authorList>
    </citation>
    <scope>IDENTIFICATION</scope>
</reference>
<dbReference type="GeneID" id="17293255"/>
<name>L1IL25_GUITC</name>
<dbReference type="Proteomes" id="UP000011087">
    <property type="component" value="Unassembled WGS sequence"/>
</dbReference>
<dbReference type="EnsemblProtists" id="EKX36500">
    <property type="protein sequence ID" value="EKX36500"/>
    <property type="gene ID" value="GUITHDRAFT_117278"/>
</dbReference>
<evidence type="ECO:0000313" key="4">
    <source>
        <dbReference type="EnsemblProtists" id="EKX36500"/>
    </source>
</evidence>
<sequence length="289" mass="32153">MLINSLRQNMAGTTKSKSKSMCFLLDDENTSPNGRVDVKSARHSMPTPMRAREENPADAKIQELLSQYKKAQEERMELESRFSSSFSSKKSVLASADEPLEDRHCGENGGRNSEYVYMLSSEVDTLKKRLEAAERRVSSIDTAEAKKHLDFSDVDKQANGERILSALVIYIRHASNQEASRRLTVAASQPEYLEMERRQPPPRFHPRPAPPVKLPAKTPLAPKKPSALLLAVTVLAGGCLLTQQPLLLKVLRPLQDMAKRFSWEAITSRVMCLALACAQVKPAAQVELG</sequence>
<dbReference type="EMBL" id="JH993072">
    <property type="protein sequence ID" value="EKX36500.1"/>
    <property type="molecule type" value="Genomic_DNA"/>
</dbReference>
<organism evidence="3">
    <name type="scientific">Guillardia theta (strain CCMP2712)</name>
    <name type="common">Cryptophyte</name>
    <dbReference type="NCBI Taxonomy" id="905079"/>
    <lineage>
        <taxon>Eukaryota</taxon>
        <taxon>Cryptophyceae</taxon>
        <taxon>Pyrenomonadales</taxon>
        <taxon>Geminigeraceae</taxon>
        <taxon>Guillardia</taxon>
    </lineage>
</organism>
<dbReference type="HOGENOM" id="CLU_964556_0_0_1"/>